<evidence type="ECO:0000313" key="3">
    <source>
        <dbReference type="RefSeq" id="XP_002741210.1"/>
    </source>
</evidence>
<protein>
    <submittedName>
        <fullName evidence="3">Centromere protein F-like</fullName>
    </submittedName>
</protein>
<dbReference type="Proteomes" id="UP000694865">
    <property type="component" value="Unplaced"/>
</dbReference>
<feature type="coiled-coil region" evidence="1">
    <location>
        <begin position="82"/>
        <end position="193"/>
    </location>
</feature>
<dbReference type="Gene3D" id="1.10.287.1490">
    <property type="match status" value="1"/>
</dbReference>
<dbReference type="RefSeq" id="XP_002741210.1">
    <property type="nucleotide sequence ID" value="XM_002741164.2"/>
</dbReference>
<keyword evidence="1" id="KW-0175">Coiled coil</keyword>
<accession>A0ABM0H022</accession>
<dbReference type="GeneID" id="100368543"/>
<sequence>MADFDVKDVLDQQQSLLDEFHNGKSSLQQRMAEVSEEDKLCKMKLPPSKTEFHKLKITYKSLQSKINFYELINTAKENWPTLSSIEDEIKANKSKFEGLREEIENIKEEMKELTEKAQTAQEQKDQNVALMDEKMQLIEAKKNKFVELREKYNKVYNSYKKRGVSQDDIDSVLASQRKQLNVANEAIMQYEDTLQSRKLETDNFKAESEEIRQRVNIATASLGALNNQKQEKAEEITNNLNWCHEMCKILSYMGRISDPVVEEDSIHLEIASLAPNCKPLIVSMHFTKQSTGDVILSDAKTNIMTLVTDDVITAGVKDNDVLFLLNEIIHRYDCHAPLLGEMEDLRSKYAIDWIVDERKVKLMIADNVHNVCTLCIEEGYPITGGVLLKSIDGSDVSLDNLKPPMPNPSITDWIHYLHIQLSKEMDV</sequence>
<evidence type="ECO:0000313" key="2">
    <source>
        <dbReference type="Proteomes" id="UP000694865"/>
    </source>
</evidence>
<keyword evidence="2" id="KW-1185">Reference proteome</keyword>
<reference evidence="3" key="1">
    <citation type="submission" date="2025-08" db="UniProtKB">
        <authorList>
            <consortium name="RefSeq"/>
        </authorList>
    </citation>
    <scope>IDENTIFICATION</scope>
    <source>
        <tissue evidence="3">Testes</tissue>
    </source>
</reference>
<evidence type="ECO:0000256" key="1">
    <source>
        <dbReference type="SAM" id="Coils"/>
    </source>
</evidence>
<gene>
    <name evidence="3" type="primary">LOC100368543</name>
</gene>
<proteinExistence type="predicted"/>
<organism evidence="2 3">
    <name type="scientific">Saccoglossus kowalevskii</name>
    <name type="common">Acorn worm</name>
    <dbReference type="NCBI Taxonomy" id="10224"/>
    <lineage>
        <taxon>Eukaryota</taxon>
        <taxon>Metazoa</taxon>
        <taxon>Hemichordata</taxon>
        <taxon>Enteropneusta</taxon>
        <taxon>Harrimaniidae</taxon>
        <taxon>Saccoglossus</taxon>
    </lineage>
</organism>
<name>A0ABM0H022_SACKO</name>